<evidence type="ECO:0000256" key="4">
    <source>
        <dbReference type="ARBA" id="ARBA00022552"/>
    </source>
</evidence>
<dbReference type="SUPFAM" id="SSF88697">
    <property type="entry name" value="PUA domain-like"/>
    <property type="match status" value="1"/>
</dbReference>
<comment type="catalytic activity">
    <reaction evidence="9 10">
        <text>uridine(1498) in 16S rRNA + S-adenosyl-L-methionine = N(3)-methyluridine(1498) in 16S rRNA + S-adenosyl-L-homocysteine + H(+)</text>
        <dbReference type="Rhea" id="RHEA:42920"/>
        <dbReference type="Rhea" id="RHEA-COMP:10283"/>
        <dbReference type="Rhea" id="RHEA-COMP:10284"/>
        <dbReference type="ChEBI" id="CHEBI:15378"/>
        <dbReference type="ChEBI" id="CHEBI:57856"/>
        <dbReference type="ChEBI" id="CHEBI:59789"/>
        <dbReference type="ChEBI" id="CHEBI:65315"/>
        <dbReference type="ChEBI" id="CHEBI:74502"/>
        <dbReference type="EC" id="2.1.1.193"/>
    </reaction>
</comment>
<keyword evidence="3 10" id="KW-0963">Cytoplasm</keyword>
<evidence type="ECO:0000259" key="12">
    <source>
        <dbReference type="Pfam" id="PF20260"/>
    </source>
</evidence>
<dbReference type="EMBL" id="JRNU01000040">
    <property type="protein sequence ID" value="KGF51337.1"/>
    <property type="molecule type" value="Genomic_DNA"/>
</dbReference>
<evidence type="ECO:0000256" key="1">
    <source>
        <dbReference type="ARBA" id="ARBA00004496"/>
    </source>
</evidence>
<dbReference type="InterPro" id="IPR029026">
    <property type="entry name" value="tRNA_m1G_MTases_N"/>
</dbReference>
<evidence type="ECO:0000256" key="7">
    <source>
        <dbReference type="ARBA" id="ARBA00022691"/>
    </source>
</evidence>
<comment type="similarity">
    <text evidence="2 10">Belongs to the RNA methyltransferase RsmE family.</text>
</comment>
<dbReference type="PANTHER" id="PTHR30027">
    <property type="entry name" value="RIBOSOMAL RNA SMALL SUBUNIT METHYLTRANSFERASE E"/>
    <property type="match status" value="1"/>
</dbReference>
<evidence type="ECO:0000256" key="3">
    <source>
        <dbReference type="ARBA" id="ARBA00022490"/>
    </source>
</evidence>
<dbReference type="InterPro" id="IPR046887">
    <property type="entry name" value="RsmE_PUA-like"/>
</dbReference>
<comment type="caution">
    <text evidence="13">The sequence shown here is derived from an EMBL/GenBank/DDBJ whole genome shotgun (WGS) entry which is preliminary data.</text>
</comment>
<protein>
    <recommendedName>
        <fullName evidence="10">Ribosomal RNA small subunit methyltransferase E</fullName>
        <ecNumber evidence="10">2.1.1.193</ecNumber>
    </recommendedName>
</protein>
<keyword evidence="14" id="KW-1185">Reference proteome</keyword>
<dbReference type="InterPro" id="IPR046886">
    <property type="entry name" value="RsmE_MTase_dom"/>
</dbReference>
<dbReference type="RefSeq" id="WP_036856310.1">
    <property type="nucleotide sequence ID" value="NZ_JRNU01000040.1"/>
</dbReference>
<name>A0A096C8X1_9BACT</name>
<evidence type="ECO:0000256" key="5">
    <source>
        <dbReference type="ARBA" id="ARBA00022603"/>
    </source>
</evidence>
<feature type="domain" description="Ribosomal RNA small subunit methyltransferase E methyltransferase" evidence="11">
    <location>
        <begin position="76"/>
        <end position="244"/>
    </location>
</feature>
<dbReference type="CDD" id="cd18084">
    <property type="entry name" value="RsmE-like"/>
    <property type="match status" value="1"/>
</dbReference>
<dbReference type="EC" id="2.1.1.193" evidence="10"/>
<dbReference type="InterPro" id="IPR015947">
    <property type="entry name" value="PUA-like_sf"/>
</dbReference>
<dbReference type="InterPro" id="IPR006700">
    <property type="entry name" value="RsmE"/>
</dbReference>
<evidence type="ECO:0000256" key="6">
    <source>
        <dbReference type="ARBA" id="ARBA00022679"/>
    </source>
</evidence>
<evidence type="ECO:0000313" key="13">
    <source>
        <dbReference type="EMBL" id="KGF51337.1"/>
    </source>
</evidence>
<evidence type="ECO:0000313" key="14">
    <source>
        <dbReference type="Proteomes" id="UP000029614"/>
    </source>
</evidence>
<feature type="domain" description="Ribosomal RNA small subunit methyltransferase E PUA-like" evidence="12">
    <location>
        <begin position="25"/>
        <end position="61"/>
    </location>
</feature>
<dbReference type="PANTHER" id="PTHR30027:SF3">
    <property type="entry name" value="16S RRNA (URACIL(1498)-N(3))-METHYLTRANSFERASE"/>
    <property type="match status" value="1"/>
</dbReference>
<comment type="subcellular location">
    <subcellularLocation>
        <location evidence="1 10">Cytoplasm</location>
    </subcellularLocation>
</comment>
<dbReference type="OrthoDB" id="9815641at2"/>
<dbReference type="SUPFAM" id="SSF75217">
    <property type="entry name" value="alpha/beta knot"/>
    <property type="match status" value="1"/>
</dbReference>
<dbReference type="Gene3D" id="2.40.240.20">
    <property type="entry name" value="Hypothetical PUA domain-like, domain 1"/>
    <property type="match status" value="1"/>
</dbReference>
<evidence type="ECO:0000256" key="8">
    <source>
        <dbReference type="ARBA" id="ARBA00025699"/>
    </source>
</evidence>
<dbReference type="GO" id="GO:0070042">
    <property type="term" value="F:rRNA (uridine-N3-)-methyltransferase activity"/>
    <property type="evidence" value="ECO:0007669"/>
    <property type="project" value="TreeGrafter"/>
</dbReference>
<evidence type="ECO:0000256" key="10">
    <source>
        <dbReference type="PIRNR" id="PIRNR015601"/>
    </source>
</evidence>
<keyword evidence="5 10" id="KW-0489">Methyltransferase</keyword>
<evidence type="ECO:0000256" key="9">
    <source>
        <dbReference type="ARBA" id="ARBA00047944"/>
    </source>
</evidence>
<evidence type="ECO:0000256" key="2">
    <source>
        <dbReference type="ARBA" id="ARBA00005528"/>
    </source>
</evidence>
<dbReference type="Proteomes" id="UP000029614">
    <property type="component" value="Unassembled WGS sequence"/>
</dbReference>
<sequence>MKEVRFFYVPDVKNSTELPAEEMVHAVRVLRMKQGDELFLMDGAGYFYRAQVAMTSAKHCFYTIKEALYQKKSWRGHIHLAIAPTKDIGRIEWLAEKVTEIGIDEITFLNCRFSERKQLRIDRIEKIIISAMKQSRKGWKPIVNEMTSFGDFIRRVSATTSSNKKPSINKFICHCYEEIKKKDLFSLLTKRNALERDVLILIGPEGDFSIEEVDLALSNGFQSVTLGDSRLRTETAGLSAVAMAQLTNRERNNIFIDIKDEEGGV</sequence>
<dbReference type="InterPro" id="IPR029028">
    <property type="entry name" value="Alpha/beta_knot_MTases"/>
</dbReference>
<dbReference type="PIRSF" id="PIRSF015601">
    <property type="entry name" value="MTase_slr0722"/>
    <property type="match status" value="1"/>
</dbReference>
<reference evidence="13 14" key="1">
    <citation type="submission" date="2014-07" db="EMBL/GenBank/DDBJ databases">
        <authorList>
            <person name="McCorrison J."/>
            <person name="Sanka R."/>
            <person name="Torralba M."/>
            <person name="Gillis M."/>
            <person name="Haft D.H."/>
            <person name="Methe B."/>
            <person name="Sutton G."/>
            <person name="Nelson K.E."/>
        </authorList>
    </citation>
    <scope>NUCLEOTIDE SEQUENCE [LARGE SCALE GENOMIC DNA]</scope>
    <source>
        <strain evidence="13 14">DNF00058</strain>
    </source>
</reference>
<keyword evidence="6 10" id="KW-0808">Transferase</keyword>
<evidence type="ECO:0000259" key="11">
    <source>
        <dbReference type="Pfam" id="PF04452"/>
    </source>
</evidence>
<keyword evidence="7 10" id="KW-0949">S-adenosyl-L-methionine</keyword>
<gene>
    <name evidence="13" type="ORF">HMPREF9302_07725</name>
</gene>
<dbReference type="AlphaFoldDB" id="A0A096C8X1"/>
<accession>A0A096C8X1</accession>
<dbReference type="NCBIfam" id="TIGR00046">
    <property type="entry name" value="RsmE family RNA methyltransferase"/>
    <property type="match status" value="1"/>
</dbReference>
<dbReference type="Pfam" id="PF04452">
    <property type="entry name" value="Methyltrans_RNA"/>
    <property type="match status" value="1"/>
</dbReference>
<dbReference type="Pfam" id="PF20260">
    <property type="entry name" value="PUA_4"/>
    <property type="match status" value="1"/>
</dbReference>
<proteinExistence type="inferred from homology"/>
<comment type="function">
    <text evidence="8 10">Specifically methylates the N3 position of the uracil ring of uridine 1498 (m3U1498) in 16S rRNA. Acts on the fully assembled 30S ribosomal subunit.</text>
</comment>
<dbReference type="GO" id="GO:0070475">
    <property type="term" value="P:rRNA base methylation"/>
    <property type="evidence" value="ECO:0007669"/>
    <property type="project" value="TreeGrafter"/>
</dbReference>
<organism evidence="13 14">
    <name type="scientific">Prevotella amnii DNF00058</name>
    <dbReference type="NCBI Taxonomy" id="1401066"/>
    <lineage>
        <taxon>Bacteria</taxon>
        <taxon>Pseudomonadati</taxon>
        <taxon>Bacteroidota</taxon>
        <taxon>Bacteroidia</taxon>
        <taxon>Bacteroidales</taxon>
        <taxon>Prevotellaceae</taxon>
        <taxon>Prevotella</taxon>
    </lineage>
</organism>
<dbReference type="GO" id="GO:0005737">
    <property type="term" value="C:cytoplasm"/>
    <property type="evidence" value="ECO:0007669"/>
    <property type="project" value="UniProtKB-SubCell"/>
</dbReference>
<keyword evidence="4 10" id="KW-0698">rRNA processing</keyword>
<dbReference type="Gene3D" id="3.40.1280.10">
    <property type="match status" value="1"/>
</dbReference>